<accession>A0A1S8LZ83</accession>
<protein>
    <submittedName>
        <fullName evidence="4">Uncharacterized protein</fullName>
    </submittedName>
</protein>
<evidence type="ECO:0000256" key="3">
    <source>
        <dbReference type="ARBA" id="ARBA00023125"/>
    </source>
</evidence>
<keyword evidence="3" id="KW-0238">DNA-binding</keyword>
<comment type="similarity">
    <text evidence="2">Belongs to the alpha/beta-type SASP family.</text>
</comment>
<name>A0A1S8LZ83_9CLOT</name>
<dbReference type="AlphaFoldDB" id="A0A1S8LZ83"/>
<dbReference type="PROSITE" id="PS00304">
    <property type="entry name" value="SASP_1"/>
    <property type="match status" value="1"/>
</dbReference>
<comment type="function">
    <text evidence="1">SASP are bound to spore DNA. They are double-stranded DNA-binding proteins that cause DNA to change to an a-like conformation. They protect the DNA backbone from chemical and enzymatic cleavage and are thus involved in dormant spore's high resistance to UV light.</text>
</comment>
<evidence type="ECO:0000313" key="4">
    <source>
        <dbReference type="EMBL" id="URZ12282.1"/>
    </source>
</evidence>
<dbReference type="InterPro" id="IPR018126">
    <property type="entry name" value="SASP_alpha/beta-type_CS"/>
</dbReference>
<proteinExistence type="inferred from homology"/>
<dbReference type="RefSeq" id="WP_077834734.1">
    <property type="nucleotide sequence ID" value="NZ_CP096983.1"/>
</dbReference>
<dbReference type="InterPro" id="IPR038300">
    <property type="entry name" value="SASP_sf_alpha/beta"/>
</dbReference>
<dbReference type="EMBL" id="CP096983">
    <property type="protein sequence ID" value="URZ12282.1"/>
    <property type="molecule type" value="Genomic_DNA"/>
</dbReference>
<dbReference type="GO" id="GO:0006265">
    <property type="term" value="P:DNA topological change"/>
    <property type="evidence" value="ECO:0007669"/>
    <property type="project" value="InterPro"/>
</dbReference>
<dbReference type="KEGG" id="crw:CROST_030040"/>
<dbReference type="InterPro" id="IPR001448">
    <property type="entry name" value="SASP_alpha/beta-type"/>
</dbReference>
<dbReference type="STRING" id="84029.CROST_06050"/>
<keyword evidence="5" id="KW-1185">Reference proteome</keyword>
<evidence type="ECO:0000256" key="2">
    <source>
        <dbReference type="ARBA" id="ARBA00005442"/>
    </source>
</evidence>
<reference evidence="4 5" key="1">
    <citation type="submission" date="2022-04" db="EMBL/GenBank/DDBJ databases">
        <title>Genome sequence of C. roseum typestrain.</title>
        <authorList>
            <person name="Poehlein A."/>
            <person name="Schoch T."/>
            <person name="Duerre P."/>
            <person name="Daniel R."/>
        </authorList>
    </citation>
    <scope>NUCLEOTIDE SEQUENCE [LARGE SCALE GENOMIC DNA]</scope>
    <source>
        <strain evidence="4 5">DSM 7320</strain>
    </source>
</reference>
<gene>
    <name evidence="4" type="ORF">CROST_030040</name>
</gene>
<organism evidence="4 5">
    <name type="scientific">Clostridium felsineum</name>
    <dbReference type="NCBI Taxonomy" id="36839"/>
    <lineage>
        <taxon>Bacteria</taxon>
        <taxon>Bacillati</taxon>
        <taxon>Bacillota</taxon>
        <taxon>Clostridia</taxon>
        <taxon>Eubacteriales</taxon>
        <taxon>Clostridiaceae</taxon>
        <taxon>Clostridium</taxon>
    </lineage>
</organism>
<evidence type="ECO:0000256" key="1">
    <source>
        <dbReference type="ARBA" id="ARBA00003863"/>
    </source>
</evidence>
<dbReference type="Proteomes" id="UP000190951">
    <property type="component" value="Chromosome"/>
</dbReference>
<sequence length="87" mass="10119">MGKTPLKKVIKSKLKSHKELTELEKQREKLKYEIAEELGLKDKVDKFGWGYLTAEETGRIGGIMTRVKKNLKIPKNEEILKNSKKYD</sequence>
<dbReference type="Pfam" id="PF00269">
    <property type="entry name" value="SASP"/>
    <property type="match status" value="1"/>
</dbReference>
<evidence type="ECO:0000313" key="5">
    <source>
        <dbReference type="Proteomes" id="UP000190951"/>
    </source>
</evidence>
<dbReference type="GO" id="GO:0003690">
    <property type="term" value="F:double-stranded DNA binding"/>
    <property type="evidence" value="ECO:0007669"/>
    <property type="project" value="InterPro"/>
</dbReference>
<dbReference type="Gene3D" id="6.10.10.80">
    <property type="entry name" value="Small, acid-soluble spore protein, alpha/beta type-like"/>
    <property type="match status" value="1"/>
</dbReference>